<organism evidence="2">
    <name type="scientific">Trypanosoma brucei equiperdum</name>
    <dbReference type="NCBI Taxonomy" id="630700"/>
    <lineage>
        <taxon>Eukaryota</taxon>
        <taxon>Discoba</taxon>
        <taxon>Euglenozoa</taxon>
        <taxon>Kinetoplastea</taxon>
        <taxon>Metakinetoplastina</taxon>
        <taxon>Trypanosomatida</taxon>
        <taxon>Trypanosomatidae</taxon>
        <taxon>Trypanosoma</taxon>
    </lineage>
</organism>
<feature type="transmembrane region" description="Helical" evidence="1">
    <location>
        <begin position="22"/>
        <end position="41"/>
    </location>
</feature>
<feature type="transmembrane region" description="Helical" evidence="1">
    <location>
        <begin position="47"/>
        <end position="65"/>
    </location>
</feature>
<dbReference type="AlphaFoldDB" id="A0A3L6KWL3"/>
<accession>A0A3L6KWL3</accession>
<dbReference type="Proteomes" id="UP000266743">
    <property type="component" value="Chromosome 11"/>
</dbReference>
<comment type="caution">
    <text evidence="2">The sequence shown here is derived from an EMBL/GenBank/DDBJ whole genome shotgun (WGS) entry which is preliminary data.</text>
</comment>
<proteinExistence type="predicted"/>
<keyword evidence="1" id="KW-1133">Transmembrane helix</keyword>
<dbReference type="EMBL" id="QSBY01000011">
    <property type="protein sequence ID" value="RHW68276.1"/>
    <property type="molecule type" value="Genomic_DNA"/>
</dbReference>
<gene>
    <name evidence="2" type="ORF">DPX39_110009000</name>
</gene>
<keyword evidence="1" id="KW-0472">Membrane</keyword>
<name>A0A3L6KWL3_9TRYP</name>
<sequence>MAPPSDISERRQRASLKSKKRWVRRILWLIVWWFGAVIISRLHQDSLRMYVIVTTFIAIFAALGWRQRRKISREGVKSNIHERFGTVASLRRRCVEFNALKNIGTPEAIRVIRDEAFRQNLINSPPDAPSCCCGSGRPFAECCRVLQEELRRCGAET</sequence>
<evidence type="ECO:0000313" key="2">
    <source>
        <dbReference type="EMBL" id="RHW68276.1"/>
    </source>
</evidence>
<evidence type="ECO:0000256" key="1">
    <source>
        <dbReference type="SAM" id="Phobius"/>
    </source>
</evidence>
<keyword evidence="1" id="KW-0812">Transmembrane</keyword>
<protein>
    <submittedName>
        <fullName evidence="2">Uncharacterized protein</fullName>
    </submittedName>
</protein>
<reference evidence="2" key="1">
    <citation type="submission" date="2018-09" db="EMBL/GenBank/DDBJ databases">
        <title>whole genome sequence of T. equiperdum IVM-t1 strain.</title>
        <authorList>
            <person name="Suganuma K."/>
        </authorList>
    </citation>
    <scope>NUCLEOTIDE SEQUENCE [LARGE SCALE GENOMIC DNA]</scope>
    <source>
        <strain evidence="2">IVM-t1</strain>
    </source>
</reference>